<reference evidence="4" key="1">
    <citation type="journal article" date="2017" name="Plant J.">
        <title>The pomegranate (Punica granatum L.) genome and the genomics of punicalagin biosynthesis.</title>
        <authorList>
            <person name="Qin G."/>
            <person name="Xu C."/>
            <person name="Ming R."/>
            <person name="Tang H."/>
            <person name="Guyot R."/>
            <person name="Kramer E.M."/>
            <person name="Hu Y."/>
            <person name="Yi X."/>
            <person name="Qi Y."/>
            <person name="Xu X."/>
            <person name="Gao Z."/>
            <person name="Pan H."/>
            <person name="Jian J."/>
            <person name="Tian Y."/>
            <person name="Yue Z."/>
            <person name="Xu Y."/>
        </authorList>
    </citation>
    <scope>NUCLEOTIDE SEQUENCE [LARGE SCALE GENOMIC DNA]</scope>
    <source>
        <strain evidence="4">cv. Dabenzi</strain>
    </source>
</reference>
<feature type="domain" description="Stress-response A/B barrel" evidence="2">
    <location>
        <begin position="165"/>
        <end position="259"/>
    </location>
</feature>
<dbReference type="PANTHER" id="PTHR33178:SF3">
    <property type="entry name" value="STRESS-RESPONSE A_B BARREL DOMAIN-CONTAINING PROTEIN UP3"/>
    <property type="match status" value="1"/>
</dbReference>
<proteinExistence type="predicted"/>
<gene>
    <name evidence="3" type="ORF">CDL15_Pgr028927</name>
</gene>
<dbReference type="SUPFAM" id="SSF54909">
    <property type="entry name" value="Dimeric alpha+beta barrel"/>
    <property type="match status" value="2"/>
</dbReference>
<feature type="domain" description="Stress-response A/B barrel" evidence="2">
    <location>
        <begin position="55"/>
        <end position="149"/>
    </location>
</feature>
<dbReference type="Gene3D" id="3.30.70.100">
    <property type="match status" value="2"/>
</dbReference>
<organism evidence="3 4">
    <name type="scientific">Punica granatum</name>
    <name type="common">Pomegranate</name>
    <dbReference type="NCBI Taxonomy" id="22663"/>
    <lineage>
        <taxon>Eukaryota</taxon>
        <taxon>Viridiplantae</taxon>
        <taxon>Streptophyta</taxon>
        <taxon>Embryophyta</taxon>
        <taxon>Tracheophyta</taxon>
        <taxon>Spermatophyta</taxon>
        <taxon>Magnoliopsida</taxon>
        <taxon>eudicotyledons</taxon>
        <taxon>Gunneridae</taxon>
        <taxon>Pentapetalae</taxon>
        <taxon>rosids</taxon>
        <taxon>malvids</taxon>
        <taxon>Myrtales</taxon>
        <taxon>Lythraceae</taxon>
        <taxon>Punica</taxon>
    </lineage>
</organism>
<evidence type="ECO:0000313" key="3">
    <source>
        <dbReference type="EMBL" id="OWM77290.1"/>
    </source>
</evidence>
<evidence type="ECO:0000256" key="1">
    <source>
        <dbReference type="ARBA" id="ARBA00011738"/>
    </source>
</evidence>
<dbReference type="SMART" id="SM00886">
    <property type="entry name" value="Dabb"/>
    <property type="match status" value="2"/>
</dbReference>
<protein>
    <recommendedName>
        <fullName evidence="2">Stress-response A/B barrel domain-containing protein</fullName>
    </recommendedName>
</protein>
<dbReference type="Proteomes" id="UP000197138">
    <property type="component" value="Unassembled WGS sequence"/>
</dbReference>
<name>A0A218WY35_PUNGR</name>
<sequence length="268" mass="29130">MLSLSLRLRPHTFPLLSPLPITSQPAKRASLTFRNPYSFSSPRMSSSSAFPQQVIEHIVLFKVREGTEQSKVNAMMSGLNGLNSLDQVLYLTAGPVLRSASSLFSFTHMLHSRYSTKDDLSAYSAHPEHLRVVRETGLPICEDIMAVDWIADGFSGPLAPPPESALKVSFLKLKEDLGDAVKDEVLGVIRGIKDGPAAVEQLTCGENFSPARAKGFSVASLAVFKGVAEMEAAESNKELVESHKEKVREYLDGVIVIDFVVPGSSSNL</sequence>
<comment type="subunit">
    <text evidence="1">Homodimer.</text>
</comment>
<dbReference type="Pfam" id="PF07876">
    <property type="entry name" value="Dabb"/>
    <property type="match status" value="2"/>
</dbReference>
<dbReference type="PROSITE" id="PS51502">
    <property type="entry name" value="S_R_A_B_BARREL"/>
    <property type="match status" value="2"/>
</dbReference>
<dbReference type="InterPro" id="IPR011008">
    <property type="entry name" value="Dimeric_a/b-barrel"/>
</dbReference>
<dbReference type="InterPro" id="IPR044662">
    <property type="entry name" value="HS1/DABB1-like"/>
</dbReference>
<dbReference type="PANTHER" id="PTHR33178">
    <property type="match status" value="1"/>
</dbReference>
<dbReference type="InterPro" id="IPR013097">
    <property type="entry name" value="Dabb"/>
</dbReference>
<dbReference type="EMBL" id="MTKT01002590">
    <property type="protein sequence ID" value="OWM77290.1"/>
    <property type="molecule type" value="Genomic_DNA"/>
</dbReference>
<evidence type="ECO:0000259" key="2">
    <source>
        <dbReference type="PROSITE" id="PS51502"/>
    </source>
</evidence>
<dbReference type="AlphaFoldDB" id="A0A218WY35"/>
<evidence type="ECO:0000313" key="4">
    <source>
        <dbReference type="Proteomes" id="UP000197138"/>
    </source>
</evidence>
<comment type="caution">
    <text evidence="3">The sequence shown here is derived from an EMBL/GenBank/DDBJ whole genome shotgun (WGS) entry which is preliminary data.</text>
</comment>
<accession>A0A218WY35</accession>